<dbReference type="PANTHER" id="PTHR30627">
    <property type="entry name" value="PEPTIDOGLYCAN D,D-TRANSPEPTIDASE"/>
    <property type="match status" value="1"/>
</dbReference>
<dbReference type="InterPro" id="IPR050515">
    <property type="entry name" value="Beta-lactam/transpept"/>
</dbReference>
<evidence type="ECO:0000256" key="1">
    <source>
        <dbReference type="ARBA" id="ARBA00004370"/>
    </source>
</evidence>
<organism evidence="7 8">
    <name type="scientific">Candidatus Tokpelaia hoelldobleri</name>
    <dbReference type="NCBI Taxonomy" id="1902579"/>
    <lineage>
        <taxon>Bacteria</taxon>
        <taxon>Pseudomonadati</taxon>
        <taxon>Pseudomonadota</taxon>
        <taxon>Alphaproteobacteria</taxon>
        <taxon>Hyphomicrobiales</taxon>
        <taxon>Candidatus Tokpelaia</taxon>
    </lineage>
</organism>
<keyword evidence="2" id="KW-0121">Carboxypeptidase</keyword>
<gene>
    <name evidence="7" type="ORF">BHV28_13290</name>
</gene>
<proteinExistence type="predicted"/>
<keyword evidence="8" id="KW-1185">Reference proteome</keyword>
<dbReference type="InterPro" id="IPR005311">
    <property type="entry name" value="PBP_dimer"/>
</dbReference>
<sequence>MKRGFLFRRKKAANLSPLRQECKKHEAAARRTRRRLVLMSLCFCSLYVVIFGRLVHYGQESGDIAQNSGPEIINMAARPDIIDRNGLLLATDIKTDSLYAEPRRIFDVDETIERLSLVLPELDWDTTYRRLKTDKGFVWLERGLTPQQRAGIEALGLPGIGFRKETRRFYPGGETASHILGLVNIDNTGIAGMEKYIDNAGLIDLREAGLADPAALEPVQLSIDIRVQAIVRDELSQAMQRYSAIAAGAVVLNAKTGEVVAMVSVPDFNPNNPVQALEKDRLNRMSAGAYEMGSTIKSFTTAMALDSGLFKLNTPVDASKPLKFGSQTVHDFHGKYRPLTVAEVFRFSSNIGSAKEAEAVGIPGHRAFLKRLGLLDRMKTELPEVAHPLEPRRWKKVNSATIAFGHGVAMTPLQTAVGAAALMNGGKLLAPTFLKRDAVQAQEAATQVIKPQTSRDMRYLYKLNADIGSGRRATVAGYRVGGKTGTAEKLVNGRYANDVRFNAFLAAFPMDNPAYIVLTIIDEPKPEEGKLSATAGLNAAPMTANIIRRSATFLGIAPDFDKEKAPVLAATAGAH</sequence>
<dbReference type="SUPFAM" id="SSF56519">
    <property type="entry name" value="Penicillin binding protein dimerisation domain"/>
    <property type="match status" value="1"/>
</dbReference>
<keyword evidence="3 4" id="KW-0472">Membrane</keyword>
<evidence type="ECO:0000313" key="8">
    <source>
        <dbReference type="Proteomes" id="UP000188912"/>
    </source>
</evidence>
<dbReference type="STRING" id="1902579.BHV28_13290"/>
<evidence type="ECO:0000259" key="5">
    <source>
        <dbReference type="Pfam" id="PF00905"/>
    </source>
</evidence>
<evidence type="ECO:0000256" key="2">
    <source>
        <dbReference type="ARBA" id="ARBA00022645"/>
    </source>
</evidence>
<feature type="domain" description="Penicillin-binding protein dimerisation" evidence="6">
    <location>
        <begin position="76"/>
        <end position="184"/>
    </location>
</feature>
<comment type="subcellular location">
    <subcellularLocation>
        <location evidence="1">Membrane</location>
    </subcellularLocation>
</comment>
<name>A0A1U9JVV9_9HYPH</name>
<dbReference type="Gene3D" id="3.40.710.10">
    <property type="entry name" value="DD-peptidase/beta-lactamase superfamily"/>
    <property type="match status" value="1"/>
</dbReference>
<dbReference type="InterPro" id="IPR001460">
    <property type="entry name" value="PCN-bd_Tpept"/>
</dbReference>
<keyword evidence="4" id="KW-1133">Transmembrane helix</keyword>
<dbReference type="Gene3D" id="3.30.450.330">
    <property type="match status" value="1"/>
</dbReference>
<dbReference type="EMBL" id="CP017315">
    <property type="protein sequence ID" value="AQS42012.1"/>
    <property type="molecule type" value="Genomic_DNA"/>
</dbReference>
<dbReference type="InterPro" id="IPR012338">
    <property type="entry name" value="Beta-lactam/transpept-like"/>
</dbReference>
<reference evidence="7 8" key="2">
    <citation type="journal article" date="2016" name="Sci. Rep.">
        <title>The genome of Rhizobiales bacteria in predatory ants reveals urease gene functions but no genes for nitrogen fixation.</title>
        <authorList>
            <person name="Neuvonen M.M."/>
            <person name="Tamarit D."/>
            <person name="Naslund K."/>
            <person name="Liebig J."/>
            <person name="Feldhaar H."/>
            <person name="Moran N.A."/>
            <person name="Guy L."/>
            <person name="Andersson S.G."/>
        </authorList>
    </citation>
    <scope>NUCLEOTIDE SEQUENCE [LARGE SCALE GENOMIC DNA]</scope>
    <source>
        <strain evidence="7 8">Hsal</strain>
    </source>
</reference>
<dbReference type="KEGG" id="thd:BHV28_13290"/>
<accession>A0A1U9JVV9</accession>
<feature type="domain" description="Penicillin-binding protein transpeptidase" evidence="5">
    <location>
        <begin position="248"/>
        <end position="540"/>
    </location>
</feature>
<dbReference type="AlphaFoldDB" id="A0A1U9JVV9"/>
<dbReference type="Pfam" id="PF00905">
    <property type="entry name" value="Transpeptidase"/>
    <property type="match status" value="1"/>
</dbReference>
<evidence type="ECO:0000313" key="7">
    <source>
        <dbReference type="EMBL" id="AQS42012.1"/>
    </source>
</evidence>
<dbReference type="Proteomes" id="UP000188912">
    <property type="component" value="Chromosome"/>
</dbReference>
<reference evidence="7 8" key="1">
    <citation type="journal article" date="2010" name="Science">
        <title>Genomic comparison of the ants Camponotus floridanus and Harpegnathos saltator.</title>
        <authorList>
            <person name="Bonasio R."/>
            <person name="Zhang G."/>
            <person name="Ye C."/>
            <person name="Mutti N.S."/>
            <person name="Fang X."/>
            <person name="Qin N."/>
            <person name="Donahue G."/>
            <person name="Yang P."/>
            <person name="Li Q."/>
            <person name="Li C."/>
            <person name="Zhang P."/>
            <person name="Huang Z."/>
            <person name="Berger S.L."/>
            <person name="Reinberg D."/>
            <person name="Wang J."/>
            <person name="Liebig J."/>
        </authorList>
    </citation>
    <scope>NUCLEOTIDE SEQUENCE [LARGE SCALE GENOMIC DNA]</scope>
    <source>
        <strain evidence="7 8">Hsal</strain>
    </source>
</reference>
<evidence type="ECO:0000259" key="6">
    <source>
        <dbReference type="Pfam" id="PF03717"/>
    </source>
</evidence>
<dbReference type="PANTHER" id="PTHR30627:SF1">
    <property type="entry name" value="PEPTIDOGLYCAN D,D-TRANSPEPTIDASE FTSI"/>
    <property type="match status" value="1"/>
</dbReference>
<dbReference type="GO" id="GO:0005886">
    <property type="term" value="C:plasma membrane"/>
    <property type="evidence" value="ECO:0007669"/>
    <property type="project" value="TreeGrafter"/>
</dbReference>
<keyword evidence="2" id="KW-0645">Protease</keyword>
<dbReference type="Pfam" id="PF03717">
    <property type="entry name" value="PBP_dimer"/>
    <property type="match status" value="1"/>
</dbReference>
<protein>
    <submittedName>
        <fullName evidence="7">Penicillin binding protein</fullName>
    </submittedName>
</protein>
<dbReference type="InterPro" id="IPR036138">
    <property type="entry name" value="PBP_dimer_sf"/>
</dbReference>
<keyword evidence="2" id="KW-0378">Hydrolase</keyword>
<keyword evidence="4" id="KW-0812">Transmembrane</keyword>
<dbReference type="GO" id="GO:0004180">
    <property type="term" value="F:carboxypeptidase activity"/>
    <property type="evidence" value="ECO:0007669"/>
    <property type="project" value="UniProtKB-KW"/>
</dbReference>
<dbReference type="Gene3D" id="3.90.1310.10">
    <property type="entry name" value="Penicillin-binding protein 2a (Domain 2)"/>
    <property type="match status" value="1"/>
</dbReference>
<evidence type="ECO:0000256" key="3">
    <source>
        <dbReference type="ARBA" id="ARBA00023136"/>
    </source>
</evidence>
<evidence type="ECO:0000256" key="4">
    <source>
        <dbReference type="SAM" id="Phobius"/>
    </source>
</evidence>
<dbReference type="SUPFAM" id="SSF56601">
    <property type="entry name" value="beta-lactamase/transpeptidase-like"/>
    <property type="match status" value="1"/>
</dbReference>
<dbReference type="GO" id="GO:0008658">
    <property type="term" value="F:penicillin binding"/>
    <property type="evidence" value="ECO:0007669"/>
    <property type="project" value="InterPro"/>
</dbReference>
<dbReference type="GO" id="GO:0071555">
    <property type="term" value="P:cell wall organization"/>
    <property type="evidence" value="ECO:0007669"/>
    <property type="project" value="TreeGrafter"/>
</dbReference>
<feature type="transmembrane region" description="Helical" evidence="4">
    <location>
        <begin position="36"/>
        <end position="55"/>
    </location>
</feature>